<dbReference type="GO" id="GO:0043138">
    <property type="term" value="F:3'-5' DNA helicase activity"/>
    <property type="evidence" value="ECO:0007669"/>
    <property type="project" value="UniProtKB-EC"/>
</dbReference>
<dbReference type="PROSITE" id="PS51198">
    <property type="entry name" value="UVRD_HELICASE_ATP_BIND"/>
    <property type="match status" value="1"/>
</dbReference>
<comment type="caution">
    <text evidence="11">The sequence shown here is derived from an EMBL/GenBank/DDBJ whole genome shotgun (WGS) entry which is preliminary data.</text>
</comment>
<dbReference type="GO" id="GO:0016887">
    <property type="term" value="F:ATP hydrolysis activity"/>
    <property type="evidence" value="ECO:0007669"/>
    <property type="project" value="RHEA"/>
</dbReference>
<dbReference type="GO" id="GO:0000725">
    <property type="term" value="P:recombinational repair"/>
    <property type="evidence" value="ECO:0007669"/>
    <property type="project" value="TreeGrafter"/>
</dbReference>
<keyword evidence="3 9" id="KW-0347">Helicase</keyword>
<dbReference type="SUPFAM" id="SSF52540">
    <property type="entry name" value="P-loop containing nucleoside triphosphate hydrolases"/>
    <property type="match status" value="1"/>
</dbReference>
<evidence type="ECO:0000256" key="7">
    <source>
        <dbReference type="ARBA" id="ARBA00034808"/>
    </source>
</evidence>
<dbReference type="GO" id="GO:0005524">
    <property type="term" value="F:ATP binding"/>
    <property type="evidence" value="ECO:0007669"/>
    <property type="project" value="UniProtKB-UniRule"/>
</dbReference>
<organism evidence="11 12">
    <name type="scientific">Ktedonobacter racemifer DSM 44963</name>
    <dbReference type="NCBI Taxonomy" id="485913"/>
    <lineage>
        <taxon>Bacteria</taxon>
        <taxon>Bacillati</taxon>
        <taxon>Chloroflexota</taxon>
        <taxon>Ktedonobacteria</taxon>
        <taxon>Ktedonobacterales</taxon>
        <taxon>Ktedonobacteraceae</taxon>
        <taxon>Ktedonobacter</taxon>
    </lineage>
</organism>
<dbReference type="InterPro" id="IPR027417">
    <property type="entry name" value="P-loop_NTPase"/>
</dbReference>
<protein>
    <recommendedName>
        <fullName evidence="7">DNA 3'-5' helicase</fullName>
        <ecNumber evidence="7">5.6.2.4</ecNumber>
    </recommendedName>
</protein>
<gene>
    <name evidence="11" type="ORF">Krac_0809</name>
</gene>
<evidence type="ECO:0000256" key="6">
    <source>
        <dbReference type="ARBA" id="ARBA00034617"/>
    </source>
</evidence>
<dbReference type="Proteomes" id="UP000004508">
    <property type="component" value="Unassembled WGS sequence"/>
</dbReference>
<evidence type="ECO:0000256" key="9">
    <source>
        <dbReference type="PROSITE-ProRule" id="PRU00560"/>
    </source>
</evidence>
<dbReference type="AlphaFoldDB" id="D6U8L9"/>
<comment type="catalytic activity">
    <reaction evidence="8">
        <text>ATP + H2O = ADP + phosphate + H(+)</text>
        <dbReference type="Rhea" id="RHEA:13065"/>
        <dbReference type="ChEBI" id="CHEBI:15377"/>
        <dbReference type="ChEBI" id="CHEBI:15378"/>
        <dbReference type="ChEBI" id="CHEBI:30616"/>
        <dbReference type="ChEBI" id="CHEBI:43474"/>
        <dbReference type="ChEBI" id="CHEBI:456216"/>
        <dbReference type="EC" id="5.6.2.4"/>
    </reaction>
</comment>
<feature type="domain" description="UvrD-like helicase ATP-binding" evidence="10">
    <location>
        <begin position="225"/>
        <end position="516"/>
    </location>
</feature>
<dbReference type="Gene3D" id="3.40.50.300">
    <property type="entry name" value="P-loop containing nucleotide triphosphate hydrolases"/>
    <property type="match status" value="2"/>
</dbReference>
<dbReference type="InterPro" id="IPR014017">
    <property type="entry name" value="DNA_helicase_UvrD-like_C"/>
</dbReference>
<dbReference type="RefSeq" id="WP_007922681.1">
    <property type="nucleotide sequence ID" value="NZ_ADVG01000005.1"/>
</dbReference>
<proteinExistence type="predicted"/>
<evidence type="ECO:0000313" key="11">
    <source>
        <dbReference type="EMBL" id="EFH80230.1"/>
    </source>
</evidence>
<dbReference type="PANTHER" id="PTHR11070:SF45">
    <property type="entry name" value="DNA 3'-5' HELICASE"/>
    <property type="match status" value="1"/>
</dbReference>
<keyword evidence="2 9" id="KW-0378">Hydrolase</keyword>
<evidence type="ECO:0000256" key="8">
    <source>
        <dbReference type="ARBA" id="ARBA00048988"/>
    </source>
</evidence>
<dbReference type="PANTHER" id="PTHR11070">
    <property type="entry name" value="UVRD / RECB / PCRA DNA HELICASE FAMILY MEMBER"/>
    <property type="match status" value="1"/>
</dbReference>
<evidence type="ECO:0000259" key="10">
    <source>
        <dbReference type="PROSITE" id="PS51198"/>
    </source>
</evidence>
<evidence type="ECO:0000256" key="4">
    <source>
        <dbReference type="ARBA" id="ARBA00022840"/>
    </source>
</evidence>
<dbReference type="Pfam" id="PF13361">
    <property type="entry name" value="UvrD_C"/>
    <property type="match status" value="1"/>
</dbReference>
<dbReference type="Gene3D" id="3.30.2310.20">
    <property type="entry name" value="RelE-like"/>
    <property type="match status" value="1"/>
</dbReference>
<evidence type="ECO:0000256" key="3">
    <source>
        <dbReference type="ARBA" id="ARBA00022806"/>
    </source>
</evidence>
<name>D6U8L9_KTERA</name>
<evidence type="ECO:0000313" key="12">
    <source>
        <dbReference type="Proteomes" id="UP000004508"/>
    </source>
</evidence>
<dbReference type="InterPro" id="IPR000212">
    <property type="entry name" value="DNA_helicase_UvrD/REP"/>
</dbReference>
<keyword evidence="4 9" id="KW-0067">ATP-binding</keyword>
<evidence type="ECO:0000256" key="1">
    <source>
        <dbReference type="ARBA" id="ARBA00022741"/>
    </source>
</evidence>
<accession>D6U8L9</accession>
<dbReference type="STRING" id="485913.Krac_0809"/>
<evidence type="ECO:0000256" key="5">
    <source>
        <dbReference type="ARBA" id="ARBA00023235"/>
    </source>
</evidence>
<dbReference type="GO" id="GO:0005829">
    <property type="term" value="C:cytosol"/>
    <property type="evidence" value="ECO:0007669"/>
    <property type="project" value="TreeGrafter"/>
</dbReference>
<dbReference type="EMBL" id="ADVG01000005">
    <property type="protein sequence ID" value="EFH80230.1"/>
    <property type="molecule type" value="Genomic_DNA"/>
</dbReference>
<keyword evidence="1 9" id="KW-0547">Nucleotide-binding</keyword>
<dbReference type="InParanoid" id="D6U8L9"/>
<dbReference type="eggNOG" id="COG0210">
    <property type="taxonomic scope" value="Bacteria"/>
</dbReference>
<dbReference type="SUPFAM" id="SSF143011">
    <property type="entry name" value="RelE-like"/>
    <property type="match status" value="1"/>
</dbReference>
<dbReference type="OrthoDB" id="9787585at2"/>
<dbReference type="eggNOG" id="COG2026">
    <property type="taxonomic scope" value="Bacteria"/>
</dbReference>
<evidence type="ECO:0000256" key="2">
    <source>
        <dbReference type="ARBA" id="ARBA00022801"/>
    </source>
</evidence>
<dbReference type="InterPro" id="IPR035093">
    <property type="entry name" value="RelE/ParE_toxin_dom_sf"/>
</dbReference>
<dbReference type="InterPro" id="IPR014016">
    <property type="entry name" value="UvrD-like_ATP-bd"/>
</dbReference>
<keyword evidence="5" id="KW-0413">Isomerase</keyword>
<sequence length="705" mass="79835">MATQRQFLLKPALLNDILALPHKEMHQVMEKISALVANPEPEGKVKMRFKKYWKLGIKLYRLRSGRFRIFYTYNEHSVSICTIRMRDANTYEDEVELDDEELTPEELADLGVDPQALANAQRERYQWQEAHDPEDPPFPEPVTVELLQRLRIPPAFHARLLRVNSKEQLWHCPGLDEDTILRLDQYMFEAPLLDVISQPDLVGHNVDDLLRYKEGELLDFLLKLSPEQEPFARWSLSASGPALVKGGPGTGKSTIALYRVQSLLQQLLRQKGQPAPRILFTTYTNALINSSSELLRQLLGEDARYVTVQTADKLISQVLHECQQQRPVLGNDELNKLTRRAVEEATFEGNLLQQQAQKQTLTRMGLSYLLEELTTIIVARQLTTLEAYLAAPRTGRKLRLNATQRKAVWQVYQRWCALIEKSGKETWQQRHARAEQLVEQSRLHQRFDAVVVDEAQDLDPCALRLLVKLSKAANRIFITADANQSIYGSGFTWSDVHQDLRFQGRTSILHANYRSTQEIGEAANAYLTFGALEPVEAERRYVNNGPMPDVRAVLNGHHEVQLLASFFRKASLNLRLTLGACAVLVPTEKSGRAIADGLNAQNLEACYMSGQELNLARPGIKVLTLKSAKGLEFPIVALSGFLGSIYPAIPENASADERAEILGKERRTMYVGMTRAMRALLVITPVERDNELLIGFEPICWNLSS</sequence>
<keyword evidence="12" id="KW-1185">Reference proteome</keyword>
<dbReference type="EC" id="5.6.2.4" evidence="7"/>
<feature type="binding site" evidence="9">
    <location>
        <begin position="246"/>
        <end position="253"/>
    </location>
    <ligand>
        <name>ATP</name>
        <dbReference type="ChEBI" id="CHEBI:30616"/>
    </ligand>
</feature>
<reference evidence="11 12" key="1">
    <citation type="journal article" date="2011" name="Stand. Genomic Sci.">
        <title>Non-contiguous finished genome sequence and contextual data of the filamentous soil bacterium Ktedonobacter racemifer type strain (SOSP1-21).</title>
        <authorList>
            <person name="Chang Y.J."/>
            <person name="Land M."/>
            <person name="Hauser L."/>
            <person name="Chertkov O."/>
            <person name="Del Rio T.G."/>
            <person name="Nolan M."/>
            <person name="Copeland A."/>
            <person name="Tice H."/>
            <person name="Cheng J.F."/>
            <person name="Lucas S."/>
            <person name="Han C."/>
            <person name="Goodwin L."/>
            <person name="Pitluck S."/>
            <person name="Ivanova N."/>
            <person name="Ovchinikova G."/>
            <person name="Pati A."/>
            <person name="Chen A."/>
            <person name="Palaniappan K."/>
            <person name="Mavromatis K."/>
            <person name="Liolios K."/>
            <person name="Brettin T."/>
            <person name="Fiebig A."/>
            <person name="Rohde M."/>
            <person name="Abt B."/>
            <person name="Goker M."/>
            <person name="Detter J.C."/>
            <person name="Woyke T."/>
            <person name="Bristow J."/>
            <person name="Eisen J.A."/>
            <person name="Markowitz V."/>
            <person name="Hugenholtz P."/>
            <person name="Kyrpides N.C."/>
            <person name="Klenk H.P."/>
            <person name="Lapidus A."/>
        </authorList>
    </citation>
    <scope>NUCLEOTIDE SEQUENCE [LARGE SCALE GENOMIC DNA]</scope>
    <source>
        <strain evidence="12">DSM 44963</strain>
    </source>
</reference>
<comment type="catalytic activity">
    <reaction evidence="6">
        <text>Couples ATP hydrolysis with the unwinding of duplex DNA by translocating in the 3'-5' direction.</text>
        <dbReference type="EC" id="5.6.2.4"/>
    </reaction>
</comment>
<dbReference type="Pfam" id="PF00580">
    <property type="entry name" value="UvrD-helicase"/>
    <property type="match status" value="1"/>
</dbReference>
<dbReference type="GO" id="GO:0003677">
    <property type="term" value="F:DNA binding"/>
    <property type="evidence" value="ECO:0007669"/>
    <property type="project" value="InterPro"/>
</dbReference>